<dbReference type="RefSeq" id="WP_141292553.1">
    <property type="nucleotide sequence ID" value="NZ_LR812490.1"/>
</dbReference>
<gene>
    <name evidence="1" type="ORF">PLAN_40641</name>
</gene>
<keyword evidence="2" id="KW-1185">Reference proteome</keyword>
<reference evidence="1" key="1">
    <citation type="submission" date="2020-05" db="EMBL/GenBank/DDBJ databases">
        <authorList>
            <consortium name="Genoscope - CEA"/>
            <person name="William W."/>
        </authorList>
    </citation>
    <scope>NUCLEOTIDE SEQUENCE [LARGE SCALE GENOMIC DNA]</scope>
    <source>
        <strain evidence="1">PCC 7821</strain>
    </source>
</reference>
<dbReference type="AlphaFoldDB" id="A0A6J7ZPC7"/>
<dbReference type="Proteomes" id="UP000196521">
    <property type="component" value="Chromosome"/>
</dbReference>
<organism evidence="1 2">
    <name type="scientific">Planktothrix rubescens CCAP 1459/22</name>
    <dbReference type="NCBI Taxonomy" id="329571"/>
    <lineage>
        <taxon>Bacteria</taxon>
        <taxon>Bacillati</taxon>
        <taxon>Cyanobacteriota</taxon>
        <taxon>Cyanophyceae</taxon>
        <taxon>Oscillatoriophycideae</taxon>
        <taxon>Oscillatoriales</taxon>
        <taxon>Microcoleaceae</taxon>
        <taxon>Planktothrix</taxon>
    </lineage>
</organism>
<proteinExistence type="predicted"/>
<name>A0A6J7ZPC7_PLARU</name>
<dbReference type="EMBL" id="LR812490">
    <property type="protein sequence ID" value="CAC5344226.1"/>
    <property type="molecule type" value="Genomic_DNA"/>
</dbReference>
<evidence type="ECO:0000313" key="1">
    <source>
        <dbReference type="EMBL" id="CAC5344226.1"/>
    </source>
</evidence>
<evidence type="ECO:0000313" key="2">
    <source>
        <dbReference type="Proteomes" id="UP000196521"/>
    </source>
</evidence>
<comment type="caution">
    <text evidence="1">The sequence shown here is derived from an EMBL/GenBank/DDBJ whole genome shotgun (WGS) entry which is preliminary data.</text>
</comment>
<sequence>MGYIEGAPPVPSENLTLADDYNGATSVELTMTEDVRFNWTRSQDSGSIDESITSYIKHP</sequence>
<dbReference type="EMBL" id="CZCZ02000014">
    <property type="protein sequence ID" value="CAC5344226.1"/>
    <property type="molecule type" value="Genomic_DNA"/>
</dbReference>
<protein>
    <submittedName>
        <fullName evidence="1">Uncharacterized protein</fullName>
    </submittedName>
</protein>
<accession>A0A6J7ZPC7</accession>